<dbReference type="SUPFAM" id="SSF48726">
    <property type="entry name" value="Immunoglobulin"/>
    <property type="match status" value="1"/>
</dbReference>
<dbReference type="InterPro" id="IPR036179">
    <property type="entry name" value="Ig-like_dom_sf"/>
</dbReference>
<keyword evidence="2" id="KW-0812">Transmembrane</keyword>
<feature type="region of interest" description="Disordered" evidence="1">
    <location>
        <begin position="106"/>
        <end position="125"/>
    </location>
</feature>
<dbReference type="EMBL" id="CP026250">
    <property type="protein sequence ID" value="AWP05806.1"/>
    <property type="molecule type" value="Genomic_DNA"/>
</dbReference>
<feature type="domain" description="Ig-like" evidence="3">
    <location>
        <begin position="120"/>
        <end position="227"/>
    </location>
</feature>
<dbReference type="PANTHER" id="PTHR36859:SF1">
    <property type="entry name" value="PROTEIN HIDE1"/>
    <property type="match status" value="1"/>
</dbReference>
<keyword evidence="2" id="KW-1133">Transmembrane helix</keyword>
<dbReference type="PROSITE" id="PS50835">
    <property type="entry name" value="IG_LIKE"/>
    <property type="match status" value="1"/>
</dbReference>
<dbReference type="InterPro" id="IPR007110">
    <property type="entry name" value="Ig-like_dom"/>
</dbReference>
<evidence type="ECO:0000313" key="5">
    <source>
        <dbReference type="Proteomes" id="UP000246464"/>
    </source>
</evidence>
<name>A0A2U9BQA8_SCOMX</name>
<organism evidence="4 5">
    <name type="scientific">Scophthalmus maximus</name>
    <name type="common">Turbot</name>
    <name type="synonym">Psetta maxima</name>
    <dbReference type="NCBI Taxonomy" id="52904"/>
    <lineage>
        <taxon>Eukaryota</taxon>
        <taxon>Metazoa</taxon>
        <taxon>Chordata</taxon>
        <taxon>Craniata</taxon>
        <taxon>Vertebrata</taxon>
        <taxon>Euteleostomi</taxon>
        <taxon>Actinopterygii</taxon>
        <taxon>Neopterygii</taxon>
        <taxon>Teleostei</taxon>
        <taxon>Neoteleostei</taxon>
        <taxon>Acanthomorphata</taxon>
        <taxon>Carangaria</taxon>
        <taxon>Pleuronectiformes</taxon>
        <taxon>Pleuronectoidei</taxon>
        <taxon>Scophthalmidae</taxon>
        <taxon>Scophthalmus</taxon>
    </lineage>
</organism>
<feature type="transmembrane region" description="Helical" evidence="2">
    <location>
        <begin position="344"/>
        <end position="368"/>
    </location>
</feature>
<reference evidence="4 5" key="1">
    <citation type="submission" date="2017-12" db="EMBL/GenBank/DDBJ databases">
        <title>Integrating genomic resources of turbot (Scophthalmus maximus) in depth evaluation of genetic and physical mapping variation across individuals.</title>
        <authorList>
            <person name="Martinez P."/>
        </authorList>
    </citation>
    <scope>NUCLEOTIDE SEQUENCE [LARGE SCALE GENOMIC DNA]</scope>
</reference>
<dbReference type="PANTHER" id="PTHR36859">
    <property type="entry name" value="PROTEIN HIDE1"/>
    <property type="match status" value="1"/>
</dbReference>
<dbReference type="AlphaFoldDB" id="A0A2U9BQA8"/>
<dbReference type="Gene3D" id="2.60.40.10">
    <property type="entry name" value="Immunoglobulins"/>
    <property type="match status" value="1"/>
</dbReference>
<gene>
    <name evidence="4" type="ORF">SMAX5B_007597</name>
</gene>
<evidence type="ECO:0000256" key="2">
    <source>
        <dbReference type="SAM" id="Phobius"/>
    </source>
</evidence>
<dbReference type="InterPro" id="IPR041066">
    <property type="entry name" value="C19orf38_Ig"/>
</dbReference>
<evidence type="ECO:0000259" key="3">
    <source>
        <dbReference type="PROSITE" id="PS50835"/>
    </source>
</evidence>
<accession>A0A2U9BQA8</accession>
<dbReference type="Pfam" id="PF17737">
    <property type="entry name" value="Ig_C19orf38"/>
    <property type="match status" value="1"/>
</dbReference>
<dbReference type="InterPro" id="IPR013783">
    <property type="entry name" value="Ig-like_fold"/>
</dbReference>
<keyword evidence="5" id="KW-1185">Reference proteome</keyword>
<sequence>MEDEGRLSTSTSSPILPAPTLDIYLRSKDAVVLVCEVPRGQRGVLFMLYRLREEVGSQELPSGAEEVQFTVRVKEEALGEFFCCLYKDRGGRYSAFSPYLQLEHQNEADPTRSMPSPPPPVLSVEPSTGVVKCGETLSFSCTVPALPPPSQSRSRYPNRPVTFLLLMTAEPTGPTSVLLQAQASLVSSPGPQSGVFTVGPVRGGEGGRYTCIYQITKKRQLVNSTVSNVIQVTVADMLPRPTLVLHQQTDVWHLLCTGSPAYPGALFSLYLADTELPVASHQAKVTHHQATFPVPVQDAPVVLYQCQYSVLLGKTWSSSERSQPLAVTGGVPPPPSAVLSGVDWPLVLGSSSAVVLFLCSVALVVVVAHRKVKVAAERKKTREEAQFWTQVHSKDHVVDLTLRRSSFTPQEWTNGDDETASRSKLWNSHSTFTTPIH</sequence>
<dbReference type="Proteomes" id="UP000246464">
    <property type="component" value="Chromosome 8"/>
</dbReference>
<keyword evidence="2" id="KW-0472">Membrane</keyword>
<evidence type="ECO:0000256" key="1">
    <source>
        <dbReference type="SAM" id="MobiDB-lite"/>
    </source>
</evidence>
<proteinExistence type="predicted"/>
<protein>
    <recommendedName>
        <fullName evidence="3">Ig-like domain-containing protein</fullName>
    </recommendedName>
</protein>
<dbReference type="InterPro" id="IPR040438">
    <property type="entry name" value="HIDE1"/>
</dbReference>
<evidence type="ECO:0000313" key="4">
    <source>
        <dbReference type="EMBL" id="AWP05806.1"/>
    </source>
</evidence>